<dbReference type="PANTHER" id="PTHR36449:SF1">
    <property type="entry name" value="ACETYLTRANSFERASE"/>
    <property type="match status" value="1"/>
</dbReference>
<gene>
    <name evidence="4" type="ORF">Ga0061067_101404</name>
</gene>
<sequence length="169" mass="18247">MTGGESPKSLIEPFDPDKHDRTAFSCGVEQVDNSFKKTAKKLADAGNLRVHVMTAPDGAVIGFYALNVHAIDYQDLPAKYARTRPAHGSIPAAFLSMTGVDQRNAGQGYGGDLLADALPRVARAAEHMGLDVVVLDVFDDGNSDFAERRMRLYAGHGQKKVQPKPIPDL</sequence>
<evidence type="ECO:0000313" key="4">
    <source>
        <dbReference type="EMBL" id="CUA92281.1"/>
    </source>
</evidence>
<organism evidence="4 5">
    <name type="scientific">Pannonibacter indicus</name>
    <dbReference type="NCBI Taxonomy" id="466044"/>
    <lineage>
        <taxon>Bacteria</taxon>
        <taxon>Pseudomonadati</taxon>
        <taxon>Pseudomonadota</taxon>
        <taxon>Alphaproteobacteria</taxon>
        <taxon>Hyphomicrobiales</taxon>
        <taxon>Stappiaceae</taxon>
        <taxon>Pannonibacter</taxon>
    </lineage>
</organism>
<accession>A0A0K6HN70</accession>
<reference evidence="5" key="1">
    <citation type="submission" date="2015-08" db="EMBL/GenBank/DDBJ databases">
        <authorList>
            <person name="Varghese N."/>
        </authorList>
    </citation>
    <scope>NUCLEOTIDE SEQUENCE [LARGE SCALE GENOMIC DNA]</scope>
    <source>
        <strain evidence="5">DSM 23407</strain>
    </source>
</reference>
<keyword evidence="5" id="KW-1185">Reference proteome</keyword>
<dbReference type="SUPFAM" id="SSF55729">
    <property type="entry name" value="Acyl-CoA N-acyltransferases (Nat)"/>
    <property type="match status" value="1"/>
</dbReference>
<name>A0A0K6HN70_9HYPH</name>
<dbReference type="InterPro" id="IPR016181">
    <property type="entry name" value="Acyl_CoA_acyltransferase"/>
</dbReference>
<protein>
    <recommendedName>
        <fullName evidence="6">GNAT family N-acetyltransferase</fullName>
    </recommendedName>
</protein>
<dbReference type="Proteomes" id="UP000183900">
    <property type="component" value="Unassembled WGS sequence"/>
</dbReference>
<keyword evidence="2" id="KW-0808">Transferase</keyword>
<evidence type="ECO:0000256" key="2">
    <source>
        <dbReference type="ARBA" id="ARBA00022679"/>
    </source>
</evidence>
<evidence type="ECO:0008006" key="6">
    <source>
        <dbReference type="Google" id="ProtNLM"/>
    </source>
</evidence>
<dbReference type="Gene3D" id="3.40.630.30">
    <property type="match status" value="1"/>
</dbReference>
<keyword evidence="3" id="KW-0012">Acyltransferase</keyword>
<evidence type="ECO:0000313" key="5">
    <source>
        <dbReference type="Proteomes" id="UP000183900"/>
    </source>
</evidence>
<dbReference type="AlphaFoldDB" id="A0A0K6HN70"/>
<keyword evidence="1" id="KW-1277">Toxin-antitoxin system</keyword>
<dbReference type="PANTHER" id="PTHR36449">
    <property type="entry name" value="ACETYLTRANSFERASE-RELATED"/>
    <property type="match status" value="1"/>
</dbReference>
<proteinExistence type="predicted"/>
<evidence type="ECO:0000256" key="3">
    <source>
        <dbReference type="ARBA" id="ARBA00023315"/>
    </source>
</evidence>
<dbReference type="GO" id="GO:0016746">
    <property type="term" value="F:acyltransferase activity"/>
    <property type="evidence" value="ECO:0007669"/>
    <property type="project" value="UniProtKB-KW"/>
</dbReference>
<evidence type="ECO:0000256" key="1">
    <source>
        <dbReference type="ARBA" id="ARBA00022649"/>
    </source>
</evidence>
<dbReference type="EMBL" id="CYHE01000001">
    <property type="protein sequence ID" value="CUA92281.1"/>
    <property type="molecule type" value="Genomic_DNA"/>
</dbReference>